<organism evidence="1 2">
    <name type="scientific">Streptococcus pacificus</name>
    <dbReference type="NCBI Taxonomy" id="2740577"/>
    <lineage>
        <taxon>Bacteria</taxon>
        <taxon>Bacillati</taxon>
        <taxon>Bacillota</taxon>
        <taxon>Bacilli</taxon>
        <taxon>Lactobacillales</taxon>
        <taxon>Streptococcaceae</taxon>
        <taxon>Streptococcus</taxon>
    </lineage>
</organism>
<name>A0ABS0ZJK3_9STRE</name>
<sequence>MLKKALKATVKNLYQIIRDEYTLNEKINLNHLTKTFLVFLEEGKSNDMILRQRAKEFVSTVNQKIVAAGVTLPEDARKLIDTIERLSTAGSASLFHFLVFRFLKLSLG</sequence>
<dbReference type="EMBL" id="JAENBO010000003">
    <property type="protein sequence ID" value="MBJ8326053.1"/>
    <property type="molecule type" value="Genomic_DNA"/>
</dbReference>
<accession>A0ABS0ZJK3</accession>
<gene>
    <name evidence="1" type="ORF">JHK62_05135</name>
</gene>
<evidence type="ECO:0000313" key="1">
    <source>
        <dbReference type="EMBL" id="MBJ8326053.1"/>
    </source>
</evidence>
<dbReference type="RefSeq" id="WP_199575693.1">
    <property type="nucleotide sequence ID" value="NZ_JAENBO010000003.1"/>
</dbReference>
<evidence type="ECO:0000313" key="2">
    <source>
        <dbReference type="Proteomes" id="UP000653045"/>
    </source>
</evidence>
<reference evidence="1 2" key="1">
    <citation type="journal article" date="2021" name="Int. J. Syst. Evol. Microbiol.">
        <title>Streptococcus vicugnae sp. nov., isolated from faeces of alpacas (Vicugna pacos) and cattle (Bos taurus), Streptococcus zalophi sp. nov., and Streptococcus pacificus sp. nov., isolated from respiratory tract of California sea lions (Zalophus californianus).</title>
        <authorList>
            <person name="Volokhov D.V."/>
            <person name="Zagorodnyaya T.A."/>
            <person name="Shen Z."/>
            <person name="Blom J."/>
            <person name="Furtak V.A."/>
            <person name="Eisenberg T."/>
            <person name="Fan P."/>
            <person name="Jeong K.C."/>
            <person name="Gao Y."/>
            <person name="Zhang S."/>
            <person name="Amselle M."/>
        </authorList>
    </citation>
    <scope>NUCLEOTIDE SEQUENCE [LARGE SCALE GENOMIC DNA]</scope>
    <source>
        <strain evidence="1 2">CSL7591</strain>
    </source>
</reference>
<comment type="caution">
    <text evidence="1">The sequence shown here is derived from an EMBL/GenBank/DDBJ whole genome shotgun (WGS) entry which is preliminary data.</text>
</comment>
<keyword evidence="2" id="KW-1185">Reference proteome</keyword>
<protein>
    <submittedName>
        <fullName evidence="1">Uncharacterized protein</fullName>
    </submittedName>
</protein>
<dbReference type="Proteomes" id="UP000653045">
    <property type="component" value="Unassembled WGS sequence"/>
</dbReference>
<proteinExistence type="predicted"/>